<reference evidence="1" key="2">
    <citation type="submission" date="2020-05" db="UniProtKB">
        <authorList>
            <consortium name="EnsemblMetazoa"/>
        </authorList>
    </citation>
    <scope>IDENTIFICATION</scope>
    <source>
        <strain evidence="1">IAEA</strain>
    </source>
</reference>
<reference evidence="2" key="1">
    <citation type="submission" date="2014-03" db="EMBL/GenBank/DDBJ databases">
        <authorList>
            <person name="Aksoy S."/>
            <person name="Warren W."/>
            <person name="Wilson R.K."/>
        </authorList>
    </citation>
    <scope>NUCLEOTIDE SEQUENCE [LARGE SCALE GENOMIC DNA]</scope>
    <source>
        <strain evidence="2">IAEA</strain>
    </source>
</reference>
<accession>A0A1A9ZBW8</accession>
<keyword evidence="2" id="KW-1185">Reference proteome</keyword>
<name>A0A1A9ZBW8_GLOPL</name>
<dbReference type="EnsemblMetazoa" id="GPAI009952-RA">
    <property type="protein sequence ID" value="GPAI009952-PA"/>
    <property type="gene ID" value="GPAI009952"/>
</dbReference>
<sequence>MLQVKEHIFREPAVARACTNINCLRATKQTVFFDSQLMCNKSEWTFLFHSQLPEKPTLKTISALAVLAQTIENTKTAQPHNSTTAHRPDEAEGMLMLSFRLARDSLINYVCLCVIGSWPFARFRLVALVYETFIAKTIEFPRVTFRTKQMDEYVKYT</sequence>
<evidence type="ECO:0000313" key="2">
    <source>
        <dbReference type="Proteomes" id="UP000092445"/>
    </source>
</evidence>
<proteinExistence type="predicted"/>
<dbReference type="AlphaFoldDB" id="A0A1A9ZBW8"/>
<dbReference type="VEuPathDB" id="VectorBase:GPAI009952"/>
<organism evidence="1 2">
    <name type="scientific">Glossina pallidipes</name>
    <name type="common">Tsetse fly</name>
    <dbReference type="NCBI Taxonomy" id="7398"/>
    <lineage>
        <taxon>Eukaryota</taxon>
        <taxon>Metazoa</taxon>
        <taxon>Ecdysozoa</taxon>
        <taxon>Arthropoda</taxon>
        <taxon>Hexapoda</taxon>
        <taxon>Insecta</taxon>
        <taxon>Pterygota</taxon>
        <taxon>Neoptera</taxon>
        <taxon>Endopterygota</taxon>
        <taxon>Diptera</taxon>
        <taxon>Brachycera</taxon>
        <taxon>Muscomorpha</taxon>
        <taxon>Hippoboscoidea</taxon>
        <taxon>Glossinidae</taxon>
        <taxon>Glossina</taxon>
    </lineage>
</organism>
<protein>
    <submittedName>
        <fullName evidence="1">Uncharacterized protein</fullName>
    </submittedName>
</protein>
<dbReference type="Proteomes" id="UP000092445">
    <property type="component" value="Unassembled WGS sequence"/>
</dbReference>
<evidence type="ECO:0000313" key="1">
    <source>
        <dbReference type="EnsemblMetazoa" id="GPAI009952-PA"/>
    </source>
</evidence>